<dbReference type="Proteomes" id="UP000001611">
    <property type="component" value="Chromosome 1"/>
</dbReference>
<evidence type="ECO:0000256" key="2">
    <source>
        <dbReference type="SAM" id="Phobius"/>
    </source>
</evidence>
<keyword evidence="2" id="KW-0472">Membrane</keyword>
<dbReference type="AlphaFoldDB" id="G2WSL7"/>
<dbReference type="InParanoid" id="G2WSL7"/>
<reference evidence="3 4" key="1">
    <citation type="submission" date="2008-03" db="EMBL/GenBank/DDBJ databases">
        <title>The Genome Sequence of Verticillium dahliae VdLs.17.</title>
        <authorList>
            <consortium name="The Broad Institute Genome Sequencing Platform"/>
            <person name="Ma L.-J.J."/>
            <person name="Klosterman S.J."/>
            <person name="Subbarao K."/>
            <person name="Dobinson K."/>
            <person name="Veronese P."/>
            <person name="Kang S."/>
            <person name="Gold S.E."/>
            <person name="Young S."/>
            <person name="Jaffe D."/>
            <person name="Gnerre S."/>
            <person name="Berlin A."/>
            <person name="Heiman D."/>
            <person name="Hepburn T."/>
            <person name="Sykes S."/>
            <person name="Alvarado L."/>
            <person name="Kodira C.D."/>
            <person name="Lander E."/>
            <person name="Galagan J."/>
            <person name="Nusbaum C."/>
            <person name="Birren B."/>
        </authorList>
    </citation>
    <scope>NUCLEOTIDE SEQUENCE [LARGE SCALE GENOMIC DNA]</scope>
    <source>
        <strain evidence="4">VdLs.17 / ATCC MYA-4575 / FGSC 10137</strain>
    </source>
</reference>
<evidence type="ECO:0000313" key="3">
    <source>
        <dbReference type="EMBL" id="EGY17931.1"/>
    </source>
</evidence>
<sequence length="150" mass="16868">MPVQDKLGPPGVSPLSRNPGQGLTEPDLRASVVGSLACARRRPPAQRKPASGRNQSRRPEESSGGAVVCRRPQRVVVQSSLWGTAHARQLQRDAMQWTSEKRWTRGRCCLKSRSERMMTMTVMMMVMTMVMMMVIMIRCRGDADEIKRRG</sequence>
<protein>
    <submittedName>
        <fullName evidence="3">Uncharacterized protein</fullName>
    </submittedName>
</protein>
<dbReference type="HOGENOM" id="CLU_1741979_0_0_1"/>
<name>G2WSL7_VERDV</name>
<keyword evidence="2" id="KW-1133">Transmembrane helix</keyword>
<evidence type="ECO:0000256" key="1">
    <source>
        <dbReference type="SAM" id="MobiDB-lite"/>
    </source>
</evidence>
<feature type="transmembrane region" description="Helical" evidence="2">
    <location>
        <begin position="117"/>
        <end position="139"/>
    </location>
</feature>
<dbReference type="EMBL" id="DS572696">
    <property type="protein sequence ID" value="EGY17931.1"/>
    <property type="molecule type" value="Genomic_DNA"/>
</dbReference>
<dbReference type="RefSeq" id="XP_009648794.1">
    <property type="nucleotide sequence ID" value="XM_009650499.1"/>
</dbReference>
<proteinExistence type="predicted"/>
<dbReference type="GeneID" id="20703076"/>
<dbReference type="KEGG" id="vda:VDAG_01613"/>
<evidence type="ECO:0000313" key="4">
    <source>
        <dbReference type="Proteomes" id="UP000001611"/>
    </source>
</evidence>
<keyword evidence="4" id="KW-1185">Reference proteome</keyword>
<organism evidence="3 4">
    <name type="scientific">Verticillium dahliae (strain VdLs.17 / ATCC MYA-4575 / FGSC 10137)</name>
    <name type="common">Verticillium wilt</name>
    <dbReference type="NCBI Taxonomy" id="498257"/>
    <lineage>
        <taxon>Eukaryota</taxon>
        <taxon>Fungi</taxon>
        <taxon>Dikarya</taxon>
        <taxon>Ascomycota</taxon>
        <taxon>Pezizomycotina</taxon>
        <taxon>Sordariomycetes</taxon>
        <taxon>Hypocreomycetidae</taxon>
        <taxon>Glomerellales</taxon>
        <taxon>Plectosphaerellaceae</taxon>
        <taxon>Verticillium</taxon>
    </lineage>
</organism>
<feature type="region of interest" description="Disordered" evidence="1">
    <location>
        <begin position="1"/>
        <end position="68"/>
    </location>
</feature>
<keyword evidence="2" id="KW-0812">Transmembrane</keyword>
<accession>G2WSL7</accession>
<gene>
    <name evidence="3" type="ORF">VDAG_01613</name>
</gene>